<proteinExistence type="predicted"/>
<dbReference type="AlphaFoldDB" id="A0A6S7I4E5"/>
<accession>A0A6S7I4E5</accession>
<name>A0A6S7I4E5_PARCT</name>
<gene>
    <name evidence="2" type="ORF">PACLA_8A080948</name>
</gene>
<keyword evidence="3" id="KW-1185">Reference proteome</keyword>
<dbReference type="EMBL" id="CACRXK020007562">
    <property type="protein sequence ID" value="CAB4012576.1"/>
    <property type="molecule type" value="Genomic_DNA"/>
</dbReference>
<feature type="compositionally biased region" description="Acidic residues" evidence="1">
    <location>
        <begin position="85"/>
        <end position="97"/>
    </location>
</feature>
<dbReference type="PROSITE" id="PS00028">
    <property type="entry name" value="ZINC_FINGER_C2H2_1"/>
    <property type="match status" value="1"/>
</dbReference>
<organism evidence="2 3">
    <name type="scientific">Paramuricea clavata</name>
    <name type="common">Red gorgonian</name>
    <name type="synonym">Violescent sea-whip</name>
    <dbReference type="NCBI Taxonomy" id="317549"/>
    <lineage>
        <taxon>Eukaryota</taxon>
        <taxon>Metazoa</taxon>
        <taxon>Cnidaria</taxon>
        <taxon>Anthozoa</taxon>
        <taxon>Octocorallia</taxon>
        <taxon>Malacalcyonacea</taxon>
        <taxon>Plexauridae</taxon>
        <taxon>Paramuricea</taxon>
    </lineage>
</organism>
<comment type="caution">
    <text evidence="2">The sequence shown here is derived from an EMBL/GenBank/DDBJ whole genome shotgun (WGS) entry which is preliminary data.</text>
</comment>
<reference evidence="2" key="1">
    <citation type="submission" date="2020-04" db="EMBL/GenBank/DDBJ databases">
        <authorList>
            <person name="Alioto T."/>
            <person name="Alioto T."/>
            <person name="Gomez Garrido J."/>
        </authorList>
    </citation>
    <scope>NUCLEOTIDE SEQUENCE</scope>
    <source>
        <strain evidence="2">A484AB</strain>
    </source>
</reference>
<feature type="region of interest" description="Disordered" evidence="1">
    <location>
        <begin position="71"/>
        <end position="105"/>
    </location>
</feature>
<evidence type="ECO:0000313" key="3">
    <source>
        <dbReference type="Proteomes" id="UP001152795"/>
    </source>
</evidence>
<feature type="non-terminal residue" evidence="2">
    <location>
        <position position="129"/>
    </location>
</feature>
<protein>
    <submittedName>
        <fullName evidence="2">---NA</fullName>
    </submittedName>
</protein>
<evidence type="ECO:0000256" key="1">
    <source>
        <dbReference type="SAM" id="MobiDB-lite"/>
    </source>
</evidence>
<dbReference type="Proteomes" id="UP001152795">
    <property type="component" value="Unassembled WGS sequence"/>
</dbReference>
<sequence length="129" mass="15041">MKRNRHFVESCDSCQIRFESNASFVRHCKTQGHRHKELGAQNAAMMADDENWENDCATMPVRHIRQPHPWMAQPAVLEDIPQEQQESDSEISDDDASEQLPSEELGFFPFPDEKFFLLYCYAHGIMRPK</sequence>
<evidence type="ECO:0000313" key="2">
    <source>
        <dbReference type="EMBL" id="CAB4012576.1"/>
    </source>
</evidence>
<dbReference type="InterPro" id="IPR013087">
    <property type="entry name" value="Znf_C2H2_type"/>
</dbReference>